<keyword evidence="3" id="KW-1185">Reference proteome</keyword>
<dbReference type="AlphaFoldDB" id="A0A516PYI9"/>
<gene>
    <name evidence="2" type="ORF">FOE78_10375</name>
</gene>
<organism evidence="2 3">
    <name type="scientific">Microlunatus elymi</name>
    <dbReference type="NCBI Taxonomy" id="2596828"/>
    <lineage>
        <taxon>Bacteria</taxon>
        <taxon>Bacillati</taxon>
        <taxon>Actinomycetota</taxon>
        <taxon>Actinomycetes</taxon>
        <taxon>Propionibacteriales</taxon>
        <taxon>Propionibacteriaceae</taxon>
        <taxon>Microlunatus</taxon>
    </lineage>
</organism>
<dbReference type="KEGG" id="mik:FOE78_10375"/>
<dbReference type="PANTHER" id="PTHR46825:SF9">
    <property type="entry name" value="BETA-LACTAMASE-RELATED DOMAIN-CONTAINING PROTEIN"/>
    <property type="match status" value="1"/>
</dbReference>
<dbReference type="PANTHER" id="PTHR46825">
    <property type="entry name" value="D-ALANYL-D-ALANINE-CARBOXYPEPTIDASE/ENDOPEPTIDASE AMPH"/>
    <property type="match status" value="1"/>
</dbReference>
<feature type="domain" description="Beta-lactamase-related" evidence="1">
    <location>
        <begin position="27"/>
        <end position="340"/>
    </location>
</feature>
<evidence type="ECO:0000313" key="2">
    <source>
        <dbReference type="EMBL" id="QDP96249.1"/>
    </source>
</evidence>
<name>A0A516PYI9_9ACTN</name>
<dbReference type="InterPro" id="IPR012338">
    <property type="entry name" value="Beta-lactam/transpept-like"/>
</dbReference>
<dbReference type="RefSeq" id="WP_143986215.1">
    <property type="nucleotide sequence ID" value="NZ_CP041692.1"/>
</dbReference>
<evidence type="ECO:0000259" key="1">
    <source>
        <dbReference type="Pfam" id="PF00144"/>
    </source>
</evidence>
<reference evidence="2 3" key="1">
    <citation type="submission" date="2019-07" db="EMBL/GenBank/DDBJ databases">
        <title>Microlunatus dokdonensis sp. nov. isolated from the rhizospheric soil of the wild plant Elymus tsukushiensis.</title>
        <authorList>
            <person name="Ghim S.-Y."/>
            <person name="Hwang Y.-J."/>
            <person name="Son J.-S."/>
            <person name="Shin J.-H."/>
        </authorList>
    </citation>
    <scope>NUCLEOTIDE SEQUENCE [LARGE SCALE GENOMIC DNA]</scope>
    <source>
        <strain evidence="2 3">KUDC0627</strain>
    </source>
</reference>
<dbReference type="OrthoDB" id="3863176at2"/>
<sequence>MTSGYDVETVKQALPYIESWIELQRDLTRTPGVQVAIRIGDELVCSRAFGFADERAGQPLRTDHLFRIASHSKTFTATSVMQLVERSKLRLDDRIDSWVPELSDSQVGGVTIRELLGHQGGVIRDGKDTDFWQLMRPFPDRAELIKLCRDHGRVYAPNEHYKYSNVGFSLVGLAIEVASGQSYHDYVGEHIIEPLGLKDTGPEYDPARKADYAAGHSALLSGRDERLAIGHIDTAGMAAATGFYSTAADLTRYGAAHFFGAEELISDGSKRLMQRMESSISSHGKDQGRYGLGIDLTKIGDREWIGHGGGYPGHITRTNIDPVGGAVVAVLTNCLGGPAASLAEGIIKLLDLAEAAPAESKLAKGIDPSRYTGRFANLWGVTDIAVLGGRLVGLSGGSLNPTEDWDELAVVDDDTLALAPEAGGGPVGERVEVLERDAEHHPQLIRYGGGLCWPVETFKARRAEQIARVG</sequence>
<protein>
    <submittedName>
        <fullName evidence="2">Beta-lactamase family protein</fullName>
    </submittedName>
</protein>
<dbReference type="InterPro" id="IPR001466">
    <property type="entry name" value="Beta-lactam-related"/>
</dbReference>
<dbReference type="Pfam" id="PF00144">
    <property type="entry name" value="Beta-lactamase"/>
    <property type="match status" value="1"/>
</dbReference>
<dbReference type="EMBL" id="CP041692">
    <property type="protein sequence ID" value="QDP96249.1"/>
    <property type="molecule type" value="Genomic_DNA"/>
</dbReference>
<dbReference type="SUPFAM" id="SSF56601">
    <property type="entry name" value="beta-lactamase/transpeptidase-like"/>
    <property type="match status" value="1"/>
</dbReference>
<dbReference type="Gene3D" id="3.40.710.10">
    <property type="entry name" value="DD-peptidase/beta-lactamase superfamily"/>
    <property type="match status" value="1"/>
</dbReference>
<accession>A0A516PYI9</accession>
<proteinExistence type="predicted"/>
<dbReference type="Proteomes" id="UP000319263">
    <property type="component" value="Chromosome"/>
</dbReference>
<dbReference type="InterPro" id="IPR050491">
    <property type="entry name" value="AmpC-like"/>
</dbReference>
<evidence type="ECO:0000313" key="3">
    <source>
        <dbReference type="Proteomes" id="UP000319263"/>
    </source>
</evidence>